<dbReference type="InterPro" id="IPR000868">
    <property type="entry name" value="Isochorismatase-like_dom"/>
</dbReference>
<dbReference type="AlphaFoldDB" id="Q0W6G6"/>
<dbReference type="InterPro" id="IPR036380">
    <property type="entry name" value="Isochorismatase-like_sf"/>
</dbReference>
<dbReference type="eggNOG" id="arCOG01943">
    <property type="taxonomic scope" value="Archaea"/>
</dbReference>
<dbReference type="Gene3D" id="3.40.50.850">
    <property type="entry name" value="Isochorismatase-like"/>
    <property type="match status" value="1"/>
</dbReference>
<feature type="domain" description="Isochorismatase-like" evidence="2">
    <location>
        <begin position="4"/>
        <end position="141"/>
    </location>
</feature>
<protein>
    <submittedName>
        <fullName evidence="3">Hydrolase (Isochorismatase family)</fullName>
    </submittedName>
</protein>
<evidence type="ECO:0000313" key="3">
    <source>
        <dbReference type="EMBL" id="CAJ36027.1"/>
    </source>
</evidence>
<evidence type="ECO:0000313" key="4">
    <source>
        <dbReference type="Proteomes" id="UP000000663"/>
    </source>
</evidence>
<dbReference type="GeneID" id="5144637"/>
<dbReference type="SUPFAM" id="SSF52499">
    <property type="entry name" value="Isochorismatase-like hydrolases"/>
    <property type="match status" value="1"/>
</dbReference>
<dbReference type="PANTHER" id="PTHR43540:SF6">
    <property type="entry name" value="ISOCHORISMATASE-LIKE DOMAIN-CONTAINING PROTEIN"/>
    <property type="match status" value="1"/>
</dbReference>
<organism evidence="3 4">
    <name type="scientific">Methanocella arvoryzae (strain DSM 22066 / NBRC 105507 / MRE50)</name>
    <dbReference type="NCBI Taxonomy" id="351160"/>
    <lineage>
        <taxon>Archaea</taxon>
        <taxon>Methanobacteriati</taxon>
        <taxon>Methanobacteriota</taxon>
        <taxon>Stenosarchaea group</taxon>
        <taxon>Methanomicrobia</taxon>
        <taxon>Methanocellales</taxon>
        <taxon>Methanocellaceae</taxon>
        <taxon>Methanocella</taxon>
    </lineage>
</organism>
<dbReference type="InterPro" id="IPR050272">
    <property type="entry name" value="Isochorismatase-like_hydrls"/>
</dbReference>
<dbReference type="GO" id="GO:0016787">
    <property type="term" value="F:hydrolase activity"/>
    <property type="evidence" value="ECO:0007669"/>
    <property type="project" value="UniProtKB-KW"/>
</dbReference>
<dbReference type="CDD" id="cd00431">
    <property type="entry name" value="cysteine_hydrolases"/>
    <property type="match status" value="1"/>
</dbReference>
<keyword evidence="1 3" id="KW-0378">Hydrolase</keyword>
<accession>Q0W6G6</accession>
<dbReference type="Proteomes" id="UP000000663">
    <property type="component" value="Chromosome"/>
</dbReference>
<keyword evidence="4" id="KW-1185">Reference proteome</keyword>
<dbReference type="KEGG" id="rci:RCIX623"/>
<sequence length="162" mass="18012">MKPALLVIDVQKEFFKNPVTAQSLNDAIEYINAAIELFREKNLPIICVQDIEGDRVPGNDAFDLPESLDILDSDIHIHKTYSNSFTKTPLLETLRKLGVDTVILTGYCAEYCVLSTCRGARDVDLTPILLRNALASGKPENIKFVESINDVISYGALKKVLE</sequence>
<proteinExistence type="predicted"/>
<dbReference type="EMBL" id="AM114193">
    <property type="protein sequence ID" value="CAJ36027.1"/>
    <property type="molecule type" value="Genomic_DNA"/>
</dbReference>
<dbReference type="RefSeq" id="WP_012036480.1">
    <property type="nucleotide sequence ID" value="NC_009464.1"/>
</dbReference>
<reference evidence="3 4" key="1">
    <citation type="journal article" date="2006" name="Science">
        <title>Genome of rice cluster I archaea -- the key methane producers in the rice rhizosphere.</title>
        <authorList>
            <person name="Erkel C."/>
            <person name="Kube M."/>
            <person name="Reinhardt R."/>
            <person name="Liesack W."/>
        </authorList>
    </citation>
    <scope>NUCLEOTIDE SEQUENCE [LARGE SCALE GENOMIC DNA]</scope>
    <source>
        <strain evidence="4">DSM 22066 / NBRC 105507 / MRE50</strain>
    </source>
</reference>
<dbReference type="STRING" id="351160.RCIX623"/>
<evidence type="ECO:0000256" key="1">
    <source>
        <dbReference type="ARBA" id="ARBA00022801"/>
    </source>
</evidence>
<dbReference type="PANTHER" id="PTHR43540">
    <property type="entry name" value="PEROXYUREIDOACRYLATE/UREIDOACRYLATE AMIDOHYDROLASE-RELATED"/>
    <property type="match status" value="1"/>
</dbReference>
<dbReference type="OrthoDB" id="9194at2157"/>
<evidence type="ECO:0000259" key="2">
    <source>
        <dbReference type="Pfam" id="PF00857"/>
    </source>
</evidence>
<dbReference type="PATRIC" id="fig|351160.9.peg.2208"/>
<name>Q0W6G6_METAR</name>
<gene>
    <name evidence="3" type="ORF">RCIX623</name>
</gene>
<dbReference type="Pfam" id="PF00857">
    <property type="entry name" value="Isochorismatase"/>
    <property type="match status" value="1"/>
</dbReference>